<evidence type="ECO:0000313" key="1">
    <source>
        <dbReference type="EMBL" id="KAJ4704622.1"/>
    </source>
</evidence>
<dbReference type="EMBL" id="CM051405">
    <property type="protein sequence ID" value="KAJ4704622.1"/>
    <property type="molecule type" value="Genomic_DNA"/>
</dbReference>
<protein>
    <submittedName>
        <fullName evidence="1">Transcriptional regulator TAC1-like</fullName>
    </submittedName>
</protein>
<accession>A0ACC1X149</accession>
<sequence length="192" mass="21471">MEAKPQAGIEKSNQILWSSVELQGSSHVKSYTCAFCKRGFSNAQALGGHMNIHRKDRAKLRQFAEENLLSLDIARTKPIEDSDLPEDTSVVILESSEEKSCTPKRPCTLSREDDCTPKSKDDIEEFHQLPFFTDEPSSSAEMKASSSSSYGKHEDKGLQLDHSLAQIELDLELRLGPEPPHDRSATSTKEFF</sequence>
<comment type="caution">
    <text evidence="1">The sequence shown here is derived from an EMBL/GenBank/DDBJ whole genome shotgun (WGS) entry which is preliminary data.</text>
</comment>
<keyword evidence="2" id="KW-1185">Reference proteome</keyword>
<dbReference type="Proteomes" id="UP001164539">
    <property type="component" value="Chromosome 12"/>
</dbReference>
<proteinExistence type="predicted"/>
<gene>
    <name evidence="1" type="ORF">OWV82_021505</name>
</gene>
<name>A0ACC1X149_MELAZ</name>
<reference evidence="1 2" key="1">
    <citation type="journal article" date="2023" name="Science">
        <title>Complex scaffold remodeling in plant triterpene biosynthesis.</title>
        <authorList>
            <person name="De La Pena R."/>
            <person name="Hodgson H."/>
            <person name="Liu J.C."/>
            <person name="Stephenson M.J."/>
            <person name="Martin A.C."/>
            <person name="Owen C."/>
            <person name="Harkess A."/>
            <person name="Leebens-Mack J."/>
            <person name="Jimenez L.E."/>
            <person name="Osbourn A."/>
            <person name="Sattely E.S."/>
        </authorList>
    </citation>
    <scope>NUCLEOTIDE SEQUENCE [LARGE SCALE GENOMIC DNA]</scope>
    <source>
        <strain evidence="2">cv. JPN11</strain>
        <tissue evidence="1">Leaf</tissue>
    </source>
</reference>
<organism evidence="1 2">
    <name type="scientific">Melia azedarach</name>
    <name type="common">Chinaberry tree</name>
    <dbReference type="NCBI Taxonomy" id="155640"/>
    <lineage>
        <taxon>Eukaryota</taxon>
        <taxon>Viridiplantae</taxon>
        <taxon>Streptophyta</taxon>
        <taxon>Embryophyta</taxon>
        <taxon>Tracheophyta</taxon>
        <taxon>Spermatophyta</taxon>
        <taxon>Magnoliopsida</taxon>
        <taxon>eudicotyledons</taxon>
        <taxon>Gunneridae</taxon>
        <taxon>Pentapetalae</taxon>
        <taxon>rosids</taxon>
        <taxon>malvids</taxon>
        <taxon>Sapindales</taxon>
        <taxon>Meliaceae</taxon>
        <taxon>Melia</taxon>
    </lineage>
</organism>
<evidence type="ECO:0000313" key="2">
    <source>
        <dbReference type="Proteomes" id="UP001164539"/>
    </source>
</evidence>